<evidence type="ECO:0000313" key="1">
    <source>
        <dbReference type="EMBL" id="QJA64410.1"/>
    </source>
</evidence>
<accession>A0A6M3KJY2</accession>
<sequence>MIDLAGKILAHFHPENNGEQITLEFDTDKLPEPPACEINGETILMVWNGKWKYDCEERFIYGVILDDIHVYSDGEEIDFEIENFGKVEKTVLKMYENLYENIK</sequence>
<gene>
    <name evidence="2" type="ORF">MM415A00412_0025</name>
    <name evidence="1" type="ORF">MM415B00498_0025</name>
</gene>
<dbReference type="AlphaFoldDB" id="A0A6M3KJY2"/>
<dbReference type="EMBL" id="MT142485">
    <property type="protein sequence ID" value="QJA82353.1"/>
    <property type="molecule type" value="Genomic_DNA"/>
</dbReference>
<name>A0A6M3KJY2_9ZZZZ</name>
<proteinExistence type="predicted"/>
<reference evidence="2" key="1">
    <citation type="submission" date="2020-03" db="EMBL/GenBank/DDBJ databases">
        <title>The deep terrestrial virosphere.</title>
        <authorList>
            <person name="Holmfeldt K."/>
            <person name="Nilsson E."/>
            <person name="Simone D."/>
            <person name="Lopez-Fernandez M."/>
            <person name="Wu X."/>
            <person name="de Brujin I."/>
            <person name="Lundin D."/>
            <person name="Andersson A."/>
            <person name="Bertilsson S."/>
            <person name="Dopson M."/>
        </authorList>
    </citation>
    <scope>NUCLEOTIDE SEQUENCE</scope>
    <source>
        <strain evidence="2">MM415A00412</strain>
        <strain evidence="1">MM415B00498</strain>
    </source>
</reference>
<protein>
    <submittedName>
        <fullName evidence="2">Uncharacterized protein</fullName>
    </submittedName>
</protein>
<evidence type="ECO:0000313" key="2">
    <source>
        <dbReference type="EMBL" id="QJA82353.1"/>
    </source>
</evidence>
<organism evidence="2">
    <name type="scientific">viral metagenome</name>
    <dbReference type="NCBI Taxonomy" id="1070528"/>
    <lineage>
        <taxon>unclassified sequences</taxon>
        <taxon>metagenomes</taxon>
        <taxon>organismal metagenomes</taxon>
    </lineage>
</organism>
<dbReference type="EMBL" id="MT141519">
    <property type="protein sequence ID" value="QJA64410.1"/>
    <property type="molecule type" value="Genomic_DNA"/>
</dbReference>